<dbReference type="Proteomes" id="UP001148125">
    <property type="component" value="Unassembled WGS sequence"/>
</dbReference>
<reference evidence="2" key="1">
    <citation type="submission" date="2024-05" db="EMBL/GenBank/DDBJ databases">
        <title>Alkalihalobacillus sp. strain MEB203 novel alkaliphilic bacterium from Lonar Lake, India.</title>
        <authorList>
            <person name="Joshi A."/>
            <person name="Thite S."/>
            <person name="Mengade P."/>
        </authorList>
    </citation>
    <scope>NUCLEOTIDE SEQUENCE</scope>
    <source>
        <strain evidence="2">MEB 203</strain>
    </source>
</reference>
<dbReference type="EMBL" id="JAOTPO010000023">
    <property type="protein sequence ID" value="MDE5415912.1"/>
    <property type="molecule type" value="Genomic_DNA"/>
</dbReference>
<keyword evidence="1" id="KW-0472">Membrane</keyword>
<comment type="caution">
    <text evidence="2">The sequence shown here is derived from an EMBL/GenBank/DDBJ whole genome shotgun (WGS) entry which is preliminary data.</text>
</comment>
<evidence type="ECO:0000313" key="2">
    <source>
        <dbReference type="EMBL" id="MDE5415912.1"/>
    </source>
</evidence>
<protein>
    <recommendedName>
        <fullName evidence="4">Phage holin</fullName>
    </recommendedName>
</protein>
<keyword evidence="1" id="KW-0812">Transmembrane</keyword>
<accession>A0ABT5VKD7</accession>
<name>A0ABT5VKD7_9BACI</name>
<gene>
    <name evidence="2" type="ORF">N7Z68_21410</name>
</gene>
<sequence>MGKKICWAIILITIAVNVVMLQWTIEAYLGVEYEKIYTYTIVGVVSSVIAFLTYLKWRKLEYTN</sequence>
<organism evidence="2 3">
    <name type="scientific">Alkalihalobacterium chitinilyticum</name>
    <dbReference type="NCBI Taxonomy" id="2980103"/>
    <lineage>
        <taxon>Bacteria</taxon>
        <taxon>Bacillati</taxon>
        <taxon>Bacillota</taxon>
        <taxon>Bacilli</taxon>
        <taxon>Bacillales</taxon>
        <taxon>Bacillaceae</taxon>
        <taxon>Alkalihalobacterium</taxon>
    </lineage>
</organism>
<dbReference type="RefSeq" id="WP_216831317.1">
    <property type="nucleotide sequence ID" value="NZ_JAOTPO010000023.1"/>
</dbReference>
<evidence type="ECO:0008006" key="4">
    <source>
        <dbReference type="Google" id="ProtNLM"/>
    </source>
</evidence>
<feature type="transmembrane region" description="Helical" evidence="1">
    <location>
        <begin position="36"/>
        <end position="55"/>
    </location>
</feature>
<evidence type="ECO:0000256" key="1">
    <source>
        <dbReference type="SAM" id="Phobius"/>
    </source>
</evidence>
<evidence type="ECO:0000313" key="3">
    <source>
        <dbReference type="Proteomes" id="UP001148125"/>
    </source>
</evidence>
<feature type="transmembrane region" description="Helical" evidence="1">
    <location>
        <begin position="5"/>
        <end position="24"/>
    </location>
</feature>
<keyword evidence="1" id="KW-1133">Transmembrane helix</keyword>
<proteinExistence type="predicted"/>
<keyword evidence="3" id="KW-1185">Reference proteome</keyword>